<reference evidence="2" key="1">
    <citation type="submission" date="2022-06" db="EMBL/GenBank/DDBJ databases">
        <title>Complete Genome Sequence of Deoxynivalenol-bioadsorption Ochrobactrum pseudintermedium ASAG-D25.</title>
        <authorList>
            <person name="Wang N."/>
        </authorList>
    </citation>
    <scope>NUCLEOTIDE SEQUENCE</scope>
    <source>
        <strain evidence="2">ASAG-D25</strain>
    </source>
</reference>
<accession>A0ABY5UBT7</accession>
<evidence type="ECO:0008006" key="4">
    <source>
        <dbReference type="Google" id="ProtNLM"/>
    </source>
</evidence>
<sequence>MSIISTYSNRILFYSLFSIVSGSLAGCTTVPPAELCSPAEQKQLRKHLLATESLLDRKEADLAVLRKKAIQDRCSGGLFTPVAKSAQCTKLQTKTDRLTAETQTLRERVHELNMTLAGRPSASKHIKSCKASWVVIPKKIQSKPIRIPAKKTETTAGPSTEMVATGALPVYTTPAPVAADEVNDKPTSTVLTPNGSTYVAPVTTTPPAERTYTPNTKVRVVGSEFFPDQSGLTSQPTPAHAPAP</sequence>
<organism evidence="2 3">
    <name type="scientific">Brucella pseudintermedia</name>
    <dbReference type="NCBI Taxonomy" id="370111"/>
    <lineage>
        <taxon>Bacteria</taxon>
        <taxon>Pseudomonadati</taxon>
        <taxon>Pseudomonadota</taxon>
        <taxon>Alphaproteobacteria</taxon>
        <taxon>Hyphomicrobiales</taxon>
        <taxon>Brucellaceae</taxon>
        <taxon>Brucella/Ochrobactrum group</taxon>
        <taxon>Brucella</taxon>
    </lineage>
</organism>
<protein>
    <recommendedName>
        <fullName evidence="4">Proline-rich extensin</fullName>
    </recommendedName>
</protein>
<gene>
    <name evidence="2" type="ORF">NIK97_03190</name>
</gene>
<proteinExistence type="predicted"/>
<name>A0ABY5UBT7_9HYPH</name>
<dbReference type="EMBL" id="CP099967">
    <property type="protein sequence ID" value="UWL60774.1"/>
    <property type="molecule type" value="Genomic_DNA"/>
</dbReference>
<feature type="region of interest" description="Disordered" evidence="1">
    <location>
        <begin position="224"/>
        <end position="244"/>
    </location>
</feature>
<evidence type="ECO:0000313" key="3">
    <source>
        <dbReference type="Proteomes" id="UP001058739"/>
    </source>
</evidence>
<keyword evidence="3" id="KW-1185">Reference proteome</keyword>
<dbReference type="Proteomes" id="UP001058739">
    <property type="component" value="Chromosome 01"/>
</dbReference>
<evidence type="ECO:0000313" key="2">
    <source>
        <dbReference type="EMBL" id="UWL60774.1"/>
    </source>
</evidence>
<dbReference type="RefSeq" id="WP_121983203.1">
    <property type="nucleotide sequence ID" value="NZ_CP099967.1"/>
</dbReference>
<evidence type="ECO:0000256" key="1">
    <source>
        <dbReference type="SAM" id="MobiDB-lite"/>
    </source>
</evidence>